<dbReference type="SUPFAM" id="SSF53335">
    <property type="entry name" value="S-adenosyl-L-methionine-dependent methyltransferases"/>
    <property type="match status" value="1"/>
</dbReference>
<reference evidence="5" key="1">
    <citation type="submission" date="2022-10" db="EMBL/GenBank/DDBJ databases">
        <title>The WGS of Solirubrobacter phytolaccae KCTC 29190.</title>
        <authorList>
            <person name="Jiang Z."/>
        </authorList>
    </citation>
    <scope>NUCLEOTIDE SEQUENCE</scope>
    <source>
        <strain evidence="5">KCTC 29190</strain>
    </source>
</reference>
<evidence type="ECO:0000313" key="6">
    <source>
        <dbReference type="Proteomes" id="UP001147653"/>
    </source>
</evidence>
<gene>
    <name evidence="5" type="ORF">OJ997_24550</name>
</gene>
<dbReference type="EMBL" id="JAPDDP010000055">
    <property type="protein sequence ID" value="MDA0183502.1"/>
    <property type="molecule type" value="Genomic_DNA"/>
</dbReference>
<name>A0A9X3NEJ4_9ACTN</name>
<dbReference type="PANTHER" id="PTHR43464">
    <property type="entry name" value="METHYLTRANSFERASE"/>
    <property type="match status" value="1"/>
</dbReference>
<evidence type="ECO:0000259" key="4">
    <source>
        <dbReference type="Pfam" id="PF08242"/>
    </source>
</evidence>
<proteinExistence type="predicted"/>
<dbReference type="RefSeq" id="WP_270027892.1">
    <property type="nucleotide sequence ID" value="NZ_JAPDDP010000055.1"/>
</dbReference>
<dbReference type="InterPro" id="IPR013217">
    <property type="entry name" value="Methyltransf_12"/>
</dbReference>
<evidence type="ECO:0000256" key="1">
    <source>
        <dbReference type="ARBA" id="ARBA00022603"/>
    </source>
</evidence>
<evidence type="ECO:0000256" key="2">
    <source>
        <dbReference type="ARBA" id="ARBA00022679"/>
    </source>
</evidence>
<keyword evidence="2" id="KW-0808">Transferase</keyword>
<keyword evidence="3" id="KW-0949">S-adenosyl-L-methionine</keyword>
<dbReference type="Proteomes" id="UP001147653">
    <property type="component" value="Unassembled WGS sequence"/>
</dbReference>
<dbReference type="Pfam" id="PF08242">
    <property type="entry name" value="Methyltransf_12"/>
    <property type="match status" value="1"/>
</dbReference>
<dbReference type="Gene3D" id="3.40.50.150">
    <property type="entry name" value="Vaccinia Virus protein VP39"/>
    <property type="match status" value="1"/>
</dbReference>
<feature type="domain" description="Methyltransferase type 12" evidence="4">
    <location>
        <begin position="55"/>
        <end position="133"/>
    </location>
</feature>
<keyword evidence="1 5" id="KW-0489">Methyltransferase</keyword>
<dbReference type="AlphaFoldDB" id="A0A9X3NEJ4"/>
<evidence type="ECO:0000256" key="3">
    <source>
        <dbReference type="ARBA" id="ARBA00022691"/>
    </source>
</evidence>
<organism evidence="5 6">
    <name type="scientific">Solirubrobacter phytolaccae</name>
    <dbReference type="NCBI Taxonomy" id="1404360"/>
    <lineage>
        <taxon>Bacteria</taxon>
        <taxon>Bacillati</taxon>
        <taxon>Actinomycetota</taxon>
        <taxon>Thermoleophilia</taxon>
        <taxon>Solirubrobacterales</taxon>
        <taxon>Solirubrobacteraceae</taxon>
        <taxon>Solirubrobacter</taxon>
    </lineage>
</organism>
<protein>
    <submittedName>
        <fullName evidence="5">Class I SAM-dependent methyltransferase</fullName>
    </submittedName>
</protein>
<dbReference type="CDD" id="cd02440">
    <property type="entry name" value="AdoMet_MTases"/>
    <property type="match status" value="1"/>
</dbReference>
<accession>A0A9X3NEJ4</accession>
<sequence length="200" mass="22021">MAEDDVFAGVASYYDGLVAEHGDSPRSADYGDPRSQQAKFAVLAAVEELRGARVLDVGCGLAHFADYLDEAGLGVTYTGVDLSAAMVGLARERRPDLDIRQANILHEDLGEFDVVLANGIFYLLGDDALSLMHGLVERMWSHAQRAVAFNSLSAWATDAEAEEFHADPAETVSWVRATLTPRLVLRHDYHTRDFTVYAYR</sequence>
<evidence type="ECO:0000313" key="5">
    <source>
        <dbReference type="EMBL" id="MDA0183502.1"/>
    </source>
</evidence>
<dbReference type="GO" id="GO:0008168">
    <property type="term" value="F:methyltransferase activity"/>
    <property type="evidence" value="ECO:0007669"/>
    <property type="project" value="UniProtKB-KW"/>
</dbReference>
<dbReference type="PANTHER" id="PTHR43464:SF19">
    <property type="entry name" value="UBIQUINONE BIOSYNTHESIS O-METHYLTRANSFERASE, MITOCHONDRIAL"/>
    <property type="match status" value="1"/>
</dbReference>
<dbReference type="InterPro" id="IPR029063">
    <property type="entry name" value="SAM-dependent_MTases_sf"/>
</dbReference>
<keyword evidence="6" id="KW-1185">Reference proteome</keyword>
<dbReference type="GO" id="GO:0032259">
    <property type="term" value="P:methylation"/>
    <property type="evidence" value="ECO:0007669"/>
    <property type="project" value="UniProtKB-KW"/>
</dbReference>
<comment type="caution">
    <text evidence="5">The sequence shown here is derived from an EMBL/GenBank/DDBJ whole genome shotgun (WGS) entry which is preliminary data.</text>
</comment>